<dbReference type="SUPFAM" id="SSF49363">
    <property type="entry name" value="Purple acid phosphatase, N-terminal domain"/>
    <property type="match status" value="1"/>
</dbReference>
<evidence type="ECO:0000313" key="5">
    <source>
        <dbReference type="Proteomes" id="UP000316476"/>
    </source>
</evidence>
<evidence type="ECO:0000256" key="1">
    <source>
        <dbReference type="ARBA" id="ARBA00022729"/>
    </source>
</evidence>
<proteinExistence type="predicted"/>
<dbReference type="PANTHER" id="PTHR22953">
    <property type="entry name" value="ACID PHOSPHATASE RELATED"/>
    <property type="match status" value="1"/>
</dbReference>
<dbReference type="InterPro" id="IPR008963">
    <property type="entry name" value="Purple_acid_Pase-like_N"/>
</dbReference>
<dbReference type="PANTHER" id="PTHR22953:SF153">
    <property type="entry name" value="PURPLE ACID PHOSPHATASE"/>
    <property type="match status" value="1"/>
</dbReference>
<dbReference type="Proteomes" id="UP000316476">
    <property type="component" value="Unassembled WGS sequence"/>
</dbReference>
<keyword evidence="1" id="KW-0732">Signal</keyword>
<comment type="caution">
    <text evidence="4">The sequence shown here is derived from an EMBL/GenBank/DDBJ whole genome shotgun (WGS) entry which is preliminary data.</text>
</comment>
<dbReference type="GO" id="GO:0003993">
    <property type="term" value="F:acid phosphatase activity"/>
    <property type="evidence" value="ECO:0007669"/>
    <property type="project" value="InterPro"/>
</dbReference>
<dbReference type="EMBL" id="SJPZ01000003">
    <property type="protein sequence ID" value="TWU61041.1"/>
    <property type="molecule type" value="Genomic_DNA"/>
</dbReference>
<sequence>MSSPANSSPAPSVYASSHRRRHQVSIGVMMMLLAATSSHRVAFAHDVHQHEIKPVPDQQTYRPSAVPDRICLSMTETPATAMAITWRTDAKTSATIAQYAVAQDGPDFVDDAITVEGTFSRLETDLGAAAYHEVVLTELIPRTKYLYRVGDGVNWSEWSEFQTAASTAQPFSFVYFGDAQNNIKSHWSRVVRNAFRDAPRAAFFLHAGDLINRAESDAEWGQWFGASGFIHRMLPAVAVPGNHEMVKQEDESGSTRRLSRHWKPTFAFPTNGPESLAESCYYIDYQGVRIVCLNSNEQQAEQVAWLEQILSEAPSWKIVTHHHPIYSASKGRDNPELRDLWQPIYDKHSVDLVLQGHDHTYARSRMMRFQDNAPETTAVKNDVPVGSENVGEGLSKQDADGTVYVVSVSGPKMYDLDPEPFMQSSAERTQLYQIISIDGNRLRYRACTATGRPYDSFQLIRRSGKPNLLIERESTH</sequence>
<evidence type="ECO:0000259" key="3">
    <source>
        <dbReference type="Pfam" id="PF16656"/>
    </source>
</evidence>
<dbReference type="InterPro" id="IPR039331">
    <property type="entry name" value="PAPs-like"/>
</dbReference>
<dbReference type="Gene3D" id="2.60.40.380">
    <property type="entry name" value="Purple acid phosphatase-like, N-terminal"/>
    <property type="match status" value="1"/>
</dbReference>
<dbReference type="InterPro" id="IPR029052">
    <property type="entry name" value="Metallo-depent_PP-like"/>
</dbReference>
<dbReference type="RefSeq" id="WP_146416380.1">
    <property type="nucleotide sequence ID" value="NZ_SJPZ01000003.1"/>
</dbReference>
<dbReference type="GO" id="GO:0046872">
    <property type="term" value="F:metal ion binding"/>
    <property type="evidence" value="ECO:0007669"/>
    <property type="project" value="InterPro"/>
</dbReference>
<dbReference type="Gene3D" id="3.60.21.10">
    <property type="match status" value="1"/>
</dbReference>
<dbReference type="Pfam" id="PF16656">
    <property type="entry name" value="Pur_ac_phosph_N"/>
    <property type="match status" value="1"/>
</dbReference>
<evidence type="ECO:0000259" key="2">
    <source>
        <dbReference type="Pfam" id="PF00149"/>
    </source>
</evidence>
<organism evidence="4 5">
    <name type="scientific">Crateriforma conspicua</name>
    <dbReference type="NCBI Taxonomy" id="2527996"/>
    <lineage>
        <taxon>Bacteria</taxon>
        <taxon>Pseudomonadati</taxon>
        <taxon>Planctomycetota</taxon>
        <taxon>Planctomycetia</taxon>
        <taxon>Planctomycetales</taxon>
        <taxon>Planctomycetaceae</taxon>
        <taxon>Crateriforma</taxon>
    </lineage>
</organism>
<dbReference type="OrthoDB" id="9809781at2"/>
<feature type="domain" description="Calcineurin-like phosphoesterase" evidence="2">
    <location>
        <begin position="193"/>
        <end position="361"/>
    </location>
</feature>
<reference evidence="4 5" key="1">
    <citation type="submission" date="2019-02" db="EMBL/GenBank/DDBJ databases">
        <title>Deep-cultivation of Planctomycetes and their phenomic and genomic characterization uncovers novel biology.</title>
        <authorList>
            <person name="Wiegand S."/>
            <person name="Jogler M."/>
            <person name="Boedeker C."/>
            <person name="Pinto D."/>
            <person name="Vollmers J."/>
            <person name="Rivas-Marin E."/>
            <person name="Kohn T."/>
            <person name="Peeters S.H."/>
            <person name="Heuer A."/>
            <person name="Rast P."/>
            <person name="Oberbeckmann S."/>
            <person name="Bunk B."/>
            <person name="Jeske O."/>
            <person name="Meyerdierks A."/>
            <person name="Storesund J.E."/>
            <person name="Kallscheuer N."/>
            <person name="Luecker S."/>
            <person name="Lage O.M."/>
            <person name="Pohl T."/>
            <person name="Merkel B.J."/>
            <person name="Hornburger P."/>
            <person name="Mueller R.-W."/>
            <person name="Bruemmer F."/>
            <person name="Labrenz M."/>
            <person name="Spormann A.M."/>
            <person name="Op Den Camp H."/>
            <person name="Overmann J."/>
            <person name="Amann R."/>
            <person name="Jetten M.S.M."/>
            <person name="Mascher T."/>
            <person name="Medema M.H."/>
            <person name="Devos D.P."/>
            <person name="Kaster A.-K."/>
            <person name="Ovreas L."/>
            <person name="Rohde M."/>
            <person name="Galperin M.Y."/>
            <person name="Jogler C."/>
        </authorList>
    </citation>
    <scope>NUCLEOTIDE SEQUENCE [LARGE SCALE GENOMIC DNA]</scope>
    <source>
        <strain evidence="4 5">V7</strain>
    </source>
</reference>
<dbReference type="InterPro" id="IPR015914">
    <property type="entry name" value="PAPs_N"/>
</dbReference>
<dbReference type="InterPro" id="IPR004843">
    <property type="entry name" value="Calcineurin-like_PHP"/>
</dbReference>
<dbReference type="AlphaFoldDB" id="A0A5C6FH33"/>
<protein>
    <submittedName>
        <fullName evidence="4">Calcineurin-like phosphoesterase</fullName>
    </submittedName>
</protein>
<dbReference type="SUPFAM" id="SSF56300">
    <property type="entry name" value="Metallo-dependent phosphatases"/>
    <property type="match status" value="1"/>
</dbReference>
<evidence type="ECO:0000313" key="4">
    <source>
        <dbReference type="EMBL" id="TWU61041.1"/>
    </source>
</evidence>
<accession>A0A5C6FH33</accession>
<gene>
    <name evidence="4" type="ORF">V7x_53530</name>
</gene>
<dbReference type="Pfam" id="PF00149">
    <property type="entry name" value="Metallophos"/>
    <property type="match status" value="1"/>
</dbReference>
<name>A0A5C6FH33_9PLAN</name>
<feature type="domain" description="Purple acid phosphatase N-terminal" evidence="3">
    <location>
        <begin position="67"/>
        <end position="163"/>
    </location>
</feature>